<keyword evidence="2" id="KW-1185">Reference proteome</keyword>
<dbReference type="EMBL" id="SKCS01000177">
    <property type="protein sequence ID" value="TNN14376.1"/>
    <property type="molecule type" value="Genomic_DNA"/>
</dbReference>
<evidence type="ECO:0000313" key="1">
    <source>
        <dbReference type="EMBL" id="TNN14376.1"/>
    </source>
</evidence>
<organism evidence="1 2">
    <name type="scientific">Schistosoma japonicum</name>
    <name type="common">Blood fluke</name>
    <dbReference type="NCBI Taxonomy" id="6182"/>
    <lineage>
        <taxon>Eukaryota</taxon>
        <taxon>Metazoa</taxon>
        <taxon>Spiralia</taxon>
        <taxon>Lophotrochozoa</taxon>
        <taxon>Platyhelminthes</taxon>
        <taxon>Trematoda</taxon>
        <taxon>Digenea</taxon>
        <taxon>Strigeidida</taxon>
        <taxon>Schistosomatoidea</taxon>
        <taxon>Schistosomatidae</taxon>
        <taxon>Schistosoma</taxon>
    </lineage>
</organism>
<reference evidence="1 2" key="1">
    <citation type="submission" date="2019-03" db="EMBL/GenBank/DDBJ databases">
        <title>An improved genome assembly of the fluke Schistosoma japonicum.</title>
        <authorList>
            <person name="Hu W."/>
            <person name="Luo F."/>
            <person name="Yin M."/>
            <person name="Mo X."/>
            <person name="Sun C."/>
            <person name="Wu Q."/>
            <person name="Zhu B."/>
            <person name="Xiang M."/>
            <person name="Wang J."/>
            <person name="Wang Y."/>
            <person name="Zhang T."/>
            <person name="Xu B."/>
            <person name="Zheng H."/>
            <person name="Feng Z."/>
        </authorList>
    </citation>
    <scope>NUCLEOTIDE SEQUENCE [LARGE SCALE GENOMIC DNA]</scope>
    <source>
        <strain evidence="1">HuSjv2</strain>
        <tissue evidence="1">Worms</tissue>
    </source>
</reference>
<comment type="caution">
    <text evidence="1">The sequence shown here is derived from an EMBL/GenBank/DDBJ whole genome shotgun (WGS) entry which is preliminary data.</text>
</comment>
<dbReference type="AlphaFoldDB" id="A0A4Z2DD95"/>
<name>A0A4Z2DD95_SCHJA</name>
<protein>
    <submittedName>
        <fullName evidence="1">Uncharacterized protein</fullName>
    </submittedName>
</protein>
<gene>
    <name evidence="1" type="ORF">EWB00_002224</name>
</gene>
<sequence>MATRPIDEDKAFLRSSYIKDIDNEERTCDGVDRNDMPIKRKWSFLYVHYSVSNHLVTLKTIFKVPLYAI</sequence>
<proteinExistence type="predicted"/>
<evidence type="ECO:0000313" key="2">
    <source>
        <dbReference type="Proteomes" id="UP000311919"/>
    </source>
</evidence>
<accession>A0A4Z2DD95</accession>
<dbReference type="Proteomes" id="UP000311919">
    <property type="component" value="Unassembled WGS sequence"/>
</dbReference>